<reference evidence="1" key="1">
    <citation type="submission" date="2019-10" db="EMBL/GenBank/DDBJ databases">
        <authorList>
            <consortium name="DOE Joint Genome Institute"/>
            <person name="Kuo A."/>
            <person name="Miyauchi S."/>
            <person name="Kiss E."/>
            <person name="Drula E."/>
            <person name="Kohler A."/>
            <person name="Sanchez-Garcia M."/>
            <person name="Andreopoulos B."/>
            <person name="Barry K.W."/>
            <person name="Bonito G."/>
            <person name="Buee M."/>
            <person name="Carver A."/>
            <person name="Chen C."/>
            <person name="Cichocki N."/>
            <person name="Clum A."/>
            <person name="Culley D."/>
            <person name="Crous P.W."/>
            <person name="Fauchery L."/>
            <person name="Girlanda M."/>
            <person name="Hayes R."/>
            <person name="Keri Z."/>
            <person name="LaButti K."/>
            <person name="Lipzen A."/>
            <person name="Lombard V."/>
            <person name="Magnuson J."/>
            <person name="Maillard F."/>
            <person name="Morin E."/>
            <person name="Murat C."/>
            <person name="Nolan M."/>
            <person name="Ohm R."/>
            <person name="Pangilinan J."/>
            <person name="Pereira M."/>
            <person name="Perotto S."/>
            <person name="Peter M."/>
            <person name="Riley R."/>
            <person name="Sitrit Y."/>
            <person name="Stielow B."/>
            <person name="Szollosi G."/>
            <person name="Zifcakova L."/>
            <person name="Stursova M."/>
            <person name="Spatafora J.W."/>
            <person name="Tedersoo L."/>
            <person name="Vaario L.-M."/>
            <person name="Yamada A."/>
            <person name="Yan M."/>
            <person name="Wang P."/>
            <person name="Xu J."/>
            <person name="Bruns T."/>
            <person name="Baldrian P."/>
            <person name="Vilgalys R."/>
            <person name="Henrissat B."/>
            <person name="Grigoriev I.V."/>
            <person name="Hibbett D."/>
            <person name="Nagy L.G."/>
            <person name="Martin F.M."/>
        </authorList>
    </citation>
    <scope>NUCLEOTIDE SEQUENCE</scope>
    <source>
        <strain evidence="1">BED1</strain>
    </source>
</reference>
<evidence type="ECO:0000313" key="1">
    <source>
        <dbReference type="EMBL" id="KAF8415044.1"/>
    </source>
</evidence>
<organism evidence="1 2">
    <name type="scientific">Boletus edulis BED1</name>
    <dbReference type="NCBI Taxonomy" id="1328754"/>
    <lineage>
        <taxon>Eukaryota</taxon>
        <taxon>Fungi</taxon>
        <taxon>Dikarya</taxon>
        <taxon>Basidiomycota</taxon>
        <taxon>Agaricomycotina</taxon>
        <taxon>Agaricomycetes</taxon>
        <taxon>Agaricomycetidae</taxon>
        <taxon>Boletales</taxon>
        <taxon>Boletineae</taxon>
        <taxon>Boletaceae</taxon>
        <taxon>Boletoideae</taxon>
        <taxon>Boletus</taxon>
    </lineage>
</organism>
<proteinExistence type="predicted"/>
<dbReference type="Proteomes" id="UP001194468">
    <property type="component" value="Unassembled WGS sequence"/>
</dbReference>
<dbReference type="EMBL" id="WHUW01000379">
    <property type="protein sequence ID" value="KAF8415044.1"/>
    <property type="molecule type" value="Genomic_DNA"/>
</dbReference>
<dbReference type="AlphaFoldDB" id="A0AAD4G4R9"/>
<comment type="caution">
    <text evidence="1">The sequence shown here is derived from an EMBL/GenBank/DDBJ whole genome shotgun (WGS) entry which is preliminary data.</text>
</comment>
<reference evidence="1" key="2">
    <citation type="journal article" date="2020" name="Nat. Commun.">
        <title>Large-scale genome sequencing of mycorrhizal fungi provides insights into the early evolution of symbiotic traits.</title>
        <authorList>
            <person name="Miyauchi S."/>
            <person name="Kiss E."/>
            <person name="Kuo A."/>
            <person name="Drula E."/>
            <person name="Kohler A."/>
            <person name="Sanchez-Garcia M."/>
            <person name="Morin E."/>
            <person name="Andreopoulos B."/>
            <person name="Barry K.W."/>
            <person name="Bonito G."/>
            <person name="Buee M."/>
            <person name="Carver A."/>
            <person name="Chen C."/>
            <person name="Cichocki N."/>
            <person name="Clum A."/>
            <person name="Culley D."/>
            <person name="Crous P.W."/>
            <person name="Fauchery L."/>
            <person name="Girlanda M."/>
            <person name="Hayes R.D."/>
            <person name="Keri Z."/>
            <person name="LaButti K."/>
            <person name="Lipzen A."/>
            <person name="Lombard V."/>
            <person name="Magnuson J."/>
            <person name="Maillard F."/>
            <person name="Murat C."/>
            <person name="Nolan M."/>
            <person name="Ohm R.A."/>
            <person name="Pangilinan J."/>
            <person name="Pereira M.F."/>
            <person name="Perotto S."/>
            <person name="Peter M."/>
            <person name="Pfister S."/>
            <person name="Riley R."/>
            <person name="Sitrit Y."/>
            <person name="Stielow J.B."/>
            <person name="Szollosi G."/>
            <person name="Zifcakova L."/>
            <person name="Stursova M."/>
            <person name="Spatafora J.W."/>
            <person name="Tedersoo L."/>
            <person name="Vaario L.M."/>
            <person name="Yamada A."/>
            <person name="Yan M."/>
            <person name="Wang P."/>
            <person name="Xu J."/>
            <person name="Bruns T."/>
            <person name="Baldrian P."/>
            <person name="Vilgalys R."/>
            <person name="Dunand C."/>
            <person name="Henrissat B."/>
            <person name="Grigoriev I.V."/>
            <person name="Hibbett D."/>
            <person name="Nagy L.G."/>
            <person name="Martin F.M."/>
        </authorList>
    </citation>
    <scope>NUCLEOTIDE SEQUENCE</scope>
    <source>
        <strain evidence="1">BED1</strain>
    </source>
</reference>
<sequence>MSTNNFAEIRLSRSACNRNCVNGKPCVLCRLNQIFRMFSRRGKIFVPEVHSTNASIGLGGKHSRW</sequence>
<name>A0AAD4G4R9_BOLED</name>
<evidence type="ECO:0000313" key="2">
    <source>
        <dbReference type="Proteomes" id="UP001194468"/>
    </source>
</evidence>
<gene>
    <name evidence="1" type="ORF">L210DRAFT_3588407</name>
</gene>
<keyword evidence="2" id="KW-1185">Reference proteome</keyword>
<protein>
    <submittedName>
        <fullName evidence="1">Uncharacterized protein</fullName>
    </submittedName>
</protein>
<accession>A0AAD4G4R9</accession>